<evidence type="ECO:0000313" key="4">
    <source>
        <dbReference type="EMBL" id="SHK37098.1"/>
    </source>
</evidence>
<keyword evidence="3" id="KW-0472">Membrane</keyword>
<feature type="region of interest" description="Disordered" evidence="2">
    <location>
        <begin position="79"/>
        <end position="99"/>
    </location>
</feature>
<gene>
    <name evidence="4" type="ORF">SAMN05216582_1031</name>
</gene>
<keyword evidence="1" id="KW-0175">Coiled coil</keyword>
<dbReference type="AlphaFoldDB" id="A0A1M6RXN9"/>
<accession>A0A1M6RXN9</accession>
<protein>
    <submittedName>
        <fullName evidence="4">Uncharacterized protein</fullName>
    </submittedName>
</protein>
<proteinExistence type="predicted"/>
<sequence length="241" mass="26480">MEPALFSPMMADMILILVGAVSIVALIGTAYNYSIIISRRDKILKIEQLERDLKLLQQEIRELKNGAVKIRRGEAAPAAEAGASAAADTQKRTPPEKKMQPEVWRKFVDDYNNLANSMNVPRAAEACDNFVKSHKLTLLVCVVSGPASANGGSLSYETVEQVAGSNYWAWNVAGQPEDFVVVPNPLVPYDEKLHQAGGMKETFASNYETGSFKQIQVKLPACFTRKAGSWKIVQPGVIRLK</sequence>
<feature type="transmembrane region" description="Helical" evidence="3">
    <location>
        <begin position="13"/>
        <end position="33"/>
    </location>
</feature>
<evidence type="ECO:0000256" key="2">
    <source>
        <dbReference type="SAM" id="MobiDB-lite"/>
    </source>
</evidence>
<reference evidence="4 5" key="1">
    <citation type="submission" date="2016-11" db="EMBL/GenBank/DDBJ databases">
        <authorList>
            <person name="Jaros S."/>
            <person name="Januszkiewicz K."/>
            <person name="Wedrychowicz H."/>
        </authorList>
    </citation>
    <scope>NUCLEOTIDE SEQUENCE [LARGE SCALE GENOMIC DNA]</scope>
    <source>
        <strain evidence="4 5">HD4</strain>
    </source>
</reference>
<feature type="compositionally biased region" description="Basic and acidic residues" evidence="2">
    <location>
        <begin position="89"/>
        <end position="99"/>
    </location>
</feature>
<name>A0A1M6RXN9_SELRU</name>
<evidence type="ECO:0000256" key="1">
    <source>
        <dbReference type="SAM" id="Coils"/>
    </source>
</evidence>
<dbReference type="Proteomes" id="UP000184263">
    <property type="component" value="Unassembled WGS sequence"/>
</dbReference>
<dbReference type="EMBL" id="FRBC01000003">
    <property type="protein sequence ID" value="SHK37098.1"/>
    <property type="molecule type" value="Genomic_DNA"/>
</dbReference>
<evidence type="ECO:0000256" key="3">
    <source>
        <dbReference type="SAM" id="Phobius"/>
    </source>
</evidence>
<dbReference type="OrthoDB" id="1663907at2"/>
<dbReference type="RefSeq" id="WP_073088139.1">
    <property type="nucleotide sequence ID" value="NZ_FRBC01000003.1"/>
</dbReference>
<evidence type="ECO:0000313" key="5">
    <source>
        <dbReference type="Proteomes" id="UP000184263"/>
    </source>
</evidence>
<keyword evidence="3" id="KW-0812">Transmembrane</keyword>
<keyword evidence="3" id="KW-1133">Transmembrane helix</keyword>
<feature type="coiled-coil region" evidence="1">
    <location>
        <begin position="39"/>
        <end position="66"/>
    </location>
</feature>
<organism evidence="4 5">
    <name type="scientific">Selenomonas ruminantium</name>
    <dbReference type="NCBI Taxonomy" id="971"/>
    <lineage>
        <taxon>Bacteria</taxon>
        <taxon>Bacillati</taxon>
        <taxon>Bacillota</taxon>
        <taxon>Negativicutes</taxon>
        <taxon>Selenomonadales</taxon>
        <taxon>Selenomonadaceae</taxon>
        <taxon>Selenomonas</taxon>
    </lineage>
</organism>